<dbReference type="AlphaFoldDB" id="A0AAE2RCB9"/>
<name>A0AAE2RCB9_AGRVI</name>
<protein>
    <submittedName>
        <fullName evidence="3">N-carbamoyl-D-amino-acid hydrolase</fullName>
    </submittedName>
</protein>
<evidence type="ECO:0000256" key="1">
    <source>
        <dbReference type="ARBA" id="ARBA00022801"/>
    </source>
</evidence>
<dbReference type="Gene3D" id="3.60.110.10">
    <property type="entry name" value="Carbon-nitrogen hydrolase"/>
    <property type="match status" value="1"/>
</dbReference>
<dbReference type="EMBL" id="JACXXJ020000003">
    <property type="protein sequence ID" value="MBF2714041.1"/>
    <property type="molecule type" value="Genomic_DNA"/>
</dbReference>
<dbReference type="InterPro" id="IPR050345">
    <property type="entry name" value="Aliph_Amidase/BUP"/>
</dbReference>
<dbReference type="PANTHER" id="PTHR43674">
    <property type="entry name" value="NITRILASE C965.09-RELATED"/>
    <property type="match status" value="1"/>
</dbReference>
<dbReference type="Proteomes" id="UP000655037">
    <property type="component" value="Unassembled WGS sequence"/>
</dbReference>
<proteinExistence type="predicted"/>
<gene>
    <name evidence="3" type="ORF">IEI95_007155</name>
</gene>
<keyword evidence="1 3" id="KW-0378">Hydrolase</keyword>
<accession>A0AAE2RCB9</accession>
<evidence type="ECO:0000313" key="3">
    <source>
        <dbReference type="EMBL" id="MBF2714041.1"/>
    </source>
</evidence>
<evidence type="ECO:0000313" key="4">
    <source>
        <dbReference type="Proteomes" id="UP000655037"/>
    </source>
</evidence>
<dbReference type="PROSITE" id="PS50263">
    <property type="entry name" value="CN_HYDROLASE"/>
    <property type="match status" value="1"/>
</dbReference>
<dbReference type="GO" id="GO:0016811">
    <property type="term" value="F:hydrolase activity, acting on carbon-nitrogen (but not peptide) bonds, in linear amides"/>
    <property type="evidence" value="ECO:0007669"/>
    <property type="project" value="TreeGrafter"/>
</dbReference>
<dbReference type="SUPFAM" id="SSF56317">
    <property type="entry name" value="Carbon-nitrogen hydrolase"/>
    <property type="match status" value="1"/>
</dbReference>
<evidence type="ECO:0000259" key="2">
    <source>
        <dbReference type="PROSITE" id="PS50263"/>
    </source>
</evidence>
<sequence length="309" mass="34528">MTRVLRIAAAQMGPVNSAEPRRATVSRMMGLLDQAADDGCNLAVFPELALTTFFPRTYLADLHKADDFYEHDMPNADVQPLFDLARRRHIGFSLGYAEITTEGGAKHRYNSQILVDRDGLVAAKYRKVHLPGHADYRPDDPFQNLEKYYFEVGDLGFPVVNAFDGQVGMCICNDRRWPETYRMMGLKGVELIMLGYTTPIHNPRAEQSPELRMFQSRLCMQAGAYQNSTFVVGVAKAGREDGVDLMGGSCIIHPNGRVIAETKGVDDEIAVADCDLDDCLNGKAEEFNFERNRRPELYDGLLASHGSIR</sequence>
<dbReference type="Pfam" id="PF00795">
    <property type="entry name" value="CN_hydrolase"/>
    <property type="match status" value="1"/>
</dbReference>
<dbReference type="PANTHER" id="PTHR43674:SF12">
    <property type="entry name" value="NITRILASE C965.09-RELATED"/>
    <property type="match status" value="1"/>
</dbReference>
<dbReference type="RefSeq" id="WP_194416207.1">
    <property type="nucleotide sequence ID" value="NZ_JACXXJ020000003.1"/>
</dbReference>
<reference evidence="3" key="1">
    <citation type="submission" date="2020-11" db="EMBL/GenBank/DDBJ databases">
        <title>Agrobacterium vitis strain K377 genome.</title>
        <authorList>
            <person name="Xi H."/>
        </authorList>
    </citation>
    <scope>NUCLEOTIDE SEQUENCE</scope>
    <source>
        <strain evidence="3">K377</strain>
    </source>
</reference>
<dbReference type="CDD" id="cd07569">
    <property type="entry name" value="DCase"/>
    <property type="match status" value="1"/>
</dbReference>
<dbReference type="InterPro" id="IPR003010">
    <property type="entry name" value="C-N_Hydrolase"/>
</dbReference>
<feature type="domain" description="CN hydrolase" evidence="2">
    <location>
        <begin position="5"/>
        <end position="276"/>
    </location>
</feature>
<comment type="caution">
    <text evidence="3">The sequence shown here is derived from an EMBL/GenBank/DDBJ whole genome shotgun (WGS) entry which is preliminary data.</text>
</comment>
<dbReference type="InterPro" id="IPR036526">
    <property type="entry name" value="C-N_Hydrolase_sf"/>
</dbReference>
<organism evidence="3 4">
    <name type="scientific">Agrobacterium vitis</name>
    <name type="common">Rhizobium vitis</name>
    <dbReference type="NCBI Taxonomy" id="373"/>
    <lineage>
        <taxon>Bacteria</taxon>
        <taxon>Pseudomonadati</taxon>
        <taxon>Pseudomonadota</taxon>
        <taxon>Alphaproteobacteria</taxon>
        <taxon>Hyphomicrobiales</taxon>
        <taxon>Rhizobiaceae</taxon>
        <taxon>Rhizobium/Agrobacterium group</taxon>
        <taxon>Agrobacterium</taxon>
    </lineage>
</organism>